<evidence type="ECO:0000313" key="1">
    <source>
        <dbReference type="EMBL" id="SCM78288.1"/>
    </source>
</evidence>
<sequence>MSDIFDHFRRQAEACLAMGSPFTARLADLAPRFVDRTTLTGRRVIAWNGHAGEDAVPLRLFGGLHRLVLTGRDAGLAAVYPPAEASDEAIAAAVAAAVARHDHELHDILMSPPQTNEVGRSAMLLPGFLWLARRFGPKLDILEIGASAGLNLHWDDYAYRYGDARWGNPKAPIELSPECDAPPPLDGAVEVVHRGACDLSPLDPANPEHRTRLLSYVWADQAERKARLVAALDHAAARPERVEAADAAEFLARELAAPPTDGALRVVVHSIFWQYLADPARLGIQTAMLRAAEAAPLAWLRLEADGRTPGAGLLVTLFPSGEHHVLARGDFHGRWLRWLGE</sequence>
<dbReference type="RefSeq" id="WP_288198035.1">
    <property type="nucleotide sequence ID" value="NZ_LT608334.1"/>
</dbReference>
<protein>
    <recommendedName>
        <fullName evidence="2">DUF2332 domain-containing protein</fullName>
    </recommendedName>
</protein>
<dbReference type="AlphaFoldDB" id="A0A212LL95"/>
<name>A0A212LL95_9HYPH</name>
<dbReference type="EMBL" id="FMJD01000011">
    <property type="protein sequence ID" value="SCM78288.1"/>
    <property type="molecule type" value="Genomic_DNA"/>
</dbReference>
<proteinExistence type="predicted"/>
<accession>A0A212LL95</accession>
<gene>
    <name evidence="1" type="ORF">KL86PLE_70071</name>
</gene>
<dbReference type="InterPro" id="IPR011200">
    <property type="entry name" value="UCP012608"/>
</dbReference>
<evidence type="ECO:0008006" key="2">
    <source>
        <dbReference type="Google" id="ProtNLM"/>
    </source>
</evidence>
<dbReference type="PIRSF" id="PIRSF012608">
    <property type="entry name" value="UCP012608"/>
    <property type="match status" value="1"/>
</dbReference>
<dbReference type="Pfam" id="PF10094">
    <property type="entry name" value="DUF2332"/>
    <property type="match status" value="1"/>
</dbReference>
<organism evidence="1">
    <name type="scientific">uncultured Pleomorphomonas sp</name>
    <dbReference type="NCBI Taxonomy" id="442121"/>
    <lineage>
        <taxon>Bacteria</taxon>
        <taxon>Pseudomonadati</taxon>
        <taxon>Pseudomonadota</taxon>
        <taxon>Alphaproteobacteria</taxon>
        <taxon>Hyphomicrobiales</taxon>
        <taxon>Pleomorphomonadaceae</taxon>
        <taxon>Pleomorphomonas</taxon>
        <taxon>environmental samples</taxon>
    </lineage>
</organism>
<reference evidence="1" key="1">
    <citation type="submission" date="2016-08" db="EMBL/GenBank/DDBJ databases">
        <authorList>
            <person name="Seilhamer J.J."/>
        </authorList>
    </citation>
    <scope>NUCLEOTIDE SEQUENCE</scope>
    <source>
        <strain evidence="1">86</strain>
    </source>
</reference>